<sequence length="338" mass="36620">MEFDRHRVGICRSRNVMLGAKGIAVPFEITSVPDRSAVSTISFVPQYRNVQLHHLMIACSLHFTFLPADPSPSLWTNGQPSHSGVWAQVAEAGWSMMPLGPPDLRILTLCIPLGPRWAMLSITRSGGTRPNLDPALGPSKGSALSLGKQADVVLSLMPRWTLPYCWIAETPGRRDLPPPAGRRPRGRGRPGREQQQQRVRGGRQGPVARRLARAAANGGAAAPAGCSGCPSPGPSWCGTVCYEDIQAREGPDGDVVVHPCDLYVYQDLIWAEVKTLCARVAKLLMQSIKKSSEAMGPEAGGRGDLWRRRCGARTTTTPPLAGPPLKRRDFFETIGIGR</sequence>
<evidence type="ECO:0000313" key="2">
    <source>
        <dbReference type="EMBL" id="KAJ4455121.1"/>
    </source>
</evidence>
<reference evidence="2" key="1">
    <citation type="journal article" date="2022" name="bioRxiv">
        <title>Genomics of Preaxostyla Flagellates Illuminates Evolutionary Transitions and the Path Towards Mitochondrial Loss.</title>
        <authorList>
            <person name="Novak L.V.F."/>
            <person name="Treitli S.C."/>
            <person name="Pyrih J."/>
            <person name="Halakuc P."/>
            <person name="Pipaliya S.V."/>
            <person name="Vacek V."/>
            <person name="Brzon O."/>
            <person name="Soukal P."/>
            <person name="Eme L."/>
            <person name="Dacks J.B."/>
            <person name="Karnkowska A."/>
            <person name="Elias M."/>
            <person name="Hampl V."/>
        </authorList>
    </citation>
    <scope>NUCLEOTIDE SEQUENCE</scope>
    <source>
        <strain evidence="2">RCP-MX</strain>
    </source>
</reference>
<gene>
    <name evidence="2" type="ORF">PAPYR_9966</name>
</gene>
<feature type="region of interest" description="Disordered" evidence="1">
    <location>
        <begin position="173"/>
        <end position="206"/>
    </location>
</feature>
<protein>
    <submittedName>
        <fullName evidence="2">Uncharacterized protein</fullName>
    </submittedName>
</protein>
<dbReference type="EMBL" id="JAPMOS010000118">
    <property type="protein sequence ID" value="KAJ4455121.1"/>
    <property type="molecule type" value="Genomic_DNA"/>
</dbReference>
<proteinExistence type="predicted"/>
<feature type="compositionally biased region" description="Low complexity" evidence="1">
    <location>
        <begin position="193"/>
        <end position="206"/>
    </location>
</feature>
<dbReference type="Proteomes" id="UP001141327">
    <property type="component" value="Unassembled WGS sequence"/>
</dbReference>
<comment type="caution">
    <text evidence="2">The sequence shown here is derived from an EMBL/GenBank/DDBJ whole genome shotgun (WGS) entry which is preliminary data.</text>
</comment>
<organism evidence="2 3">
    <name type="scientific">Paratrimastix pyriformis</name>
    <dbReference type="NCBI Taxonomy" id="342808"/>
    <lineage>
        <taxon>Eukaryota</taxon>
        <taxon>Metamonada</taxon>
        <taxon>Preaxostyla</taxon>
        <taxon>Paratrimastigidae</taxon>
        <taxon>Paratrimastix</taxon>
    </lineage>
</organism>
<accession>A0ABQ8U9M3</accession>
<name>A0ABQ8U9M3_9EUKA</name>
<evidence type="ECO:0000313" key="3">
    <source>
        <dbReference type="Proteomes" id="UP001141327"/>
    </source>
</evidence>
<keyword evidence="3" id="KW-1185">Reference proteome</keyword>
<evidence type="ECO:0000256" key="1">
    <source>
        <dbReference type="SAM" id="MobiDB-lite"/>
    </source>
</evidence>